<proteinExistence type="predicted"/>
<accession>A0A0B2PGN8</accession>
<feature type="compositionally biased region" description="Basic and acidic residues" evidence="1">
    <location>
        <begin position="47"/>
        <end position="58"/>
    </location>
</feature>
<evidence type="ECO:0000256" key="1">
    <source>
        <dbReference type="SAM" id="MobiDB-lite"/>
    </source>
</evidence>
<feature type="non-terminal residue" evidence="2">
    <location>
        <position position="1"/>
    </location>
</feature>
<dbReference type="EMBL" id="KN665898">
    <property type="protein sequence ID" value="KHN08415.1"/>
    <property type="molecule type" value="Genomic_DNA"/>
</dbReference>
<sequence>LDDQMVVEKILRSLSPRLDYIVCVIEESKNLEDLKIEELQGSLEAHEQRLNDRDKERSTNQTLQAHSSKGKGRGK</sequence>
<evidence type="ECO:0000313" key="2">
    <source>
        <dbReference type="EMBL" id="KHN08415.1"/>
    </source>
</evidence>
<dbReference type="Pfam" id="PF14223">
    <property type="entry name" value="Retrotran_gag_2"/>
    <property type="match status" value="1"/>
</dbReference>
<reference evidence="2" key="1">
    <citation type="submission" date="2014-07" db="EMBL/GenBank/DDBJ databases">
        <title>Identification of a novel salt tolerance gene in wild soybean by whole-genome sequencing.</title>
        <authorList>
            <person name="Lam H.-M."/>
            <person name="Qi X."/>
            <person name="Li M.-W."/>
            <person name="Liu X."/>
            <person name="Xie M."/>
            <person name="Ni M."/>
            <person name="Xu X."/>
        </authorList>
    </citation>
    <scope>NUCLEOTIDE SEQUENCE [LARGE SCALE GENOMIC DNA]</scope>
    <source>
        <tissue evidence="2">Root</tissue>
    </source>
</reference>
<feature type="non-terminal residue" evidence="2">
    <location>
        <position position="75"/>
    </location>
</feature>
<dbReference type="Proteomes" id="UP000053555">
    <property type="component" value="Unassembled WGS sequence"/>
</dbReference>
<feature type="region of interest" description="Disordered" evidence="1">
    <location>
        <begin position="47"/>
        <end position="75"/>
    </location>
</feature>
<name>A0A0B2PGN8_GLYSO</name>
<dbReference type="AlphaFoldDB" id="A0A0B2PGN8"/>
<protein>
    <recommendedName>
        <fullName evidence="3">Retrovirus-related Pol polyprotein from transposon TNT 1-94</fullName>
    </recommendedName>
</protein>
<organism evidence="2">
    <name type="scientific">Glycine soja</name>
    <name type="common">Wild soybean</name>
    <dbReference type="NCBI Taxonomy" id="3848"/>
    <lineage>
        <taxon>Eukaryota</taxon>
        <taxon>Viridiplantae</taxon>
        <taxon>Streptophyta</taxon>
        <taxon>Embryophyta</taxon>
        <taxon>Tracheophyta</taxon>
        <taxon>Spermatophyta</taxon>
        <taxon>Magnoliopsida</taxon>
        <taxon>eudicotyledons</taxon>
        <taxon>Gunneridae</taxon>
        <taxon>Pentapetalae</taxon>
        <taxon>rosids</taxon>
        <taxon>fabids</taxon>
        <taxon>Fabales</taxon>
        <taxon>Fabaceae</taxon>
        <taxon>Papilionoideae</taxon>
        <taxon>50 kb inversion clade</taxon>
        <taxon>NPAAA clade</taxon>
        <taxon>indigoferoid/millettioid clade</taxon>
        <taxon>Phaseoleae</taxon>
        <taxon>Glycine</taxon>
        <taxon>Glycine subgen. Soja</taxon>
    </lineage>
</organism>
<gene>
    <name evidence="2" type="ORF">glysoja_043954</name>
</gene>
<evidence type="ECO:0008006" key="3">
    <source>
        <dbReference type="Google" id="ProtNLM"/>
    </source>
</evidence>